<reference evidence="3" key="1">
    <citation type="submission" date="2022-11" db="EMBL/GenBank/DDBJ databases">
        <title>Genomic of Pseudomonas TF18.</title>
        <authorList>
            <person name="Liu T."/>
        </authorList>
    </citation>
    <scope>NUCLEOTIDE SEQUENCE</scope>
    <source>
        <strain evidence="3">TF18</strain>
    </source>
</reference>
<feature type="domain" description="Metallo-beta-lactamase" evidence="2">
    <location>
        <begin position="14"/>
        <end position="204"/>
    </location>
</feature>
<evidence type="ECO:0000256" key="1">
    <source>
        <dbReference type="ARBA" id="ARBA00022723"/>
    </source>
</evidence>
<dbReference type="InterPro" id="IPR051682">
    <property type="entry name" value="Mito_Persulfide_Diox"/>
</dbReference>
<dbReference type="GO" id="GO:0070813">
    <property type="term" value="P:hydrogen sulfide metabolic process"/>
    <property type="evidence" value="ECO:0007669"/>
    <property type="project" value="TreeGrafter"/>
</dbReference>
<dbReference type="FunFam" id="3.60.15.10:FF:000033">
    <property type="entry name" value="MBL fold metallo-hydrolase"/>
    <property type="match status" value="1"/>
</dbReference>
<dbReference type="SMART" id="SM00849">
    <property type="entry name" value="Lactamase_B"/>
    <property type="match status" value="1"/>
</dbReference>
<organism evidence="3 4">
    <name type="scientific">Stutzerimonas frequens</name>
    <dbReference type="NCBI Taxonomy" id="2968969"/>
    <lineage>
        <taxon>Bacteria</taxon>
        <taxon>Pseudomonadati</taxon>
        <taxon>Pseudomonadota</taxon>
        <taxon>Gammaproteobacteria</taxon>
        <taxon>Pseudomonadales</taxon>
        <taxon>Pseudomonadaceae</taxon>
        <taxon>Stutzerimonas</taxon>
    </lineage>
</organism>
<dbReference type="PANTHER" id="PTHR43084:SF1">
    <property type="entry name" value="PERSULFIDE DIOXYGENASE ETHE1, MITOCHONDRIAL"/>
    <property type="match status" value="1"/>
</dbReference>
<proteinExistence type="predicted"/>
<gene>
    <name evidence="3" type="ORF">OSV15_14105</name>
</gene>
<evidence type="ECO:0000259" key="2">
    <source>
        <dbReference type="SMART" id="SM00849"/>
    </source>
</evidence>
<dbReference type="Pfam" id="PF00753">
    <property type="entry name" value="Lactamase_B"/>
    <property type="match status" value="1"/>
</dbReference>
<dbReference type="InterPro" id="IPR001279">
    <property type="entry name" value="Metallo-B-lactamas"/>
</dbReference>
<keyword evidence="1" id="KW-0479">Metal-binding</keyword>
<dbReference type="GO" id="GO:0046872">
    <property type="term" value="F:metal ion binding"/>
    <property type="evidence" value="ECO:0007669"/>
    <property type="project" value="UniProtKB-KW"/>
</dbReference>
<dbReference type="AlphaFoldDB" id="A0AA47HX36"/>
<evidence type="ECO:0000313" key="4">
    <source>
        <dbReference type="Proteomes" id="UP001164632"/>
    </source>
</evidence>
<dbReference type="InterPro" id="IPR036866">
    <property type="entry name" value="RibonucZ/Hydroxyglut_hydro"/>
</dbReference>
<dbReference type="RefSeq" id="WP_267930659.1">
    <property type="nucleotide sequence ID" value="NZ_CP113257.1"/>
</dbReference>
<dbReference type="PANTHER" id="PTHR43084">
    <property type="entry name" value="PERSULFIDE DIOXYGENASE ETHE1"/>
    <property type="match status" value="1"/>
</dbReference>
<dbReference type="EMBL" id="CP113257">
    <property type="protein sequence ID" value="WAE50821.1"/>
    <property type="molecule type" value="Genomic_DNA"/>
</dbReference>
<protein>
    <submittedName>
        <fullName evidence="3">MBL fold metallo-hydrolase</fullName>
    </submittedName>
</protein>
<dbReference type="CDD" id="cd07724">
    <property type="entry name" value="POD-like_MBL-fold"/>
    <property type="match status" value="1"/>
</dbReference>
<evidence type="ECO:0000313" key="3">
    <source>
        <dbReference type="EMBL" id="WAE50821.1"/>
    </source>
</evidence>
<sequence length="287" mass="32028">MNAHVEPFFDPATFTYSYVVSDPETRQCAVIDSVLDYDPASGRTSHATAERLVDYVREQDLKVQWLLETHVHADHLSAAPYLKQQLGGRMAIGDRITVVQNTFGKLFNAGTEFATDGRQFDHLFQDQENFQVGNVPARAIHTPGHTPACMTYVIGDAAFVGDTLFMPDYGTARCDFPGGDARTLYRSIQKLFALPGETRVFMCHDYKAPGRDEFLYETTIAAEREHNVHVHSGISEQQFVDMRTARDATLAMPTLILPSVQINMRGGELPAPESNGTRYLKIPLDVL</sequence>
<dbReference type="Gene3D" id="3.60.15.10">
    <property type="entry name" value="Ribonuclease Z/Hydroxyacylglutathione hydrolase-like"/>
    <property type="match status" value="1"/>
</dbReference>
<dbReference type="InterPro" id="IPR044528">
    <property type="entry name" value="POD-like_MBL-fold"/>
</dbReference>
<dbReference type="SUPFAM" id="SSF56281">
    <property type="entry name" value="Metallo-hydrolase/oxidoreductase"/>
    <property type="match status" value="1"/>
</dbReference>
<accession>A0AA47HX36</accession>
<dbReference type="Proteomes" id="UP001164632">
    <property type="component" value="Chromosome"/>
</dbReference>
<name>A0AA47HX36_9GAMM</name>
<dbReference type="GO" id="GO:0050313">
    <property type="term" value="F:sulfur dioxygenase activity"/>
    <property type="evidence" value="ECO:0007669"/>
    <property type="project" value="InterPro"/>
</dbReference>
<dbReference type="GO" id="GO:0006749">
    <property type="term" value="P:glutathione metabolic process"/>
    <property type="evidence" value="ECO:0007669"/>
    <property type="project" value="InterPro"/>
</dbReference>